<comment type="caution">
    <text evidence="2">The sequence shown here is derived from an EMBL/GenBank/DDBJ whole genome shotgun (WGS) entry which is preliminary data.</text>
</comment>
<reference evidence="2" key="1">
    <citation type="journal article" date="2020" name="Stud. Mycol.">
        <title>101 Dothideomycetes genomes: a test case for predicting lifestyles and emergence of pathogens.</title>
        <authorList>
            <person name="Haridas S."/>
            <person name="Albert R."/>
            <person name="Binder M."/>
            <person name="Bloem J."/>
            <person name="Labutti K."/>
            <person name="Salamov A."/>
            <person name="Andreopoulos B."/>
            <person name="Baker S."/>
            <person name="Barry K."/>
            <person name="Bills G."/>
            <person name="Bluhm B."/>
            <person name="Cannon C."/>
            <person name="Castanera R."/>
            <person name="Culley D."/>
            <person name="Daum C."/>
            <person name="Ezra D."/>
            <person name="Gonzalez J."/>
            <person name="Henrissat B."/>
            <person name="Kuo A."/>
            <person name="Liang C."/>
            <person name="Lipzen A."/>
            <person name="Lutzoni F."/>
            <person name="Magnuson J."/>
            <person name="Mondo S."/>
            <person name="Nolan M."/>
            <person name="Ohm R."/>
            <person name="Pangilinan J."/>
            <person name="Park H.-J."/>
            <person name="Ramirez L."/>
            <person name="Alfaro M."/>
            <person name="Sun H."/>
            <person name="Tritt A."/>
            <person name="Yoshinaga Y."/>
            <person name="Zwiers L.-H."/>
            <person name="Turgeon B."/>
            <person name="Goodwin S."/>
            <person name="Spatafora J."/>
            <person name="Crous P."/>
            <person name="Grigoriev I."/>
        </authorList>
    </citation>
    <scope>NUCLEOTIDE SEQUENCE</scope>
    <source>
        <strain evidence="2">CBS 110217</strain>
    </source>
</reference>
<gene>
    <name evidence="2" type="ORF">EK21DRAFT_95258</name>
</gene>
<dbReference type="EMBL" id="ML978392">
    <property type="protein sequence ID" value="KAF2023006.1"/>
    <property type="molecule type" value="Genomic_DNA"/>
</dbReference>
<evidence type="ECO:0000256" key="1">
    <source>
        <dbReference type="SAM" id="MobiDB-lite"/>
    </source>
</evidence>
<organism evidence="2 3">
    <name type="scientific">Setomelanomma holmii</name>
    <dbReference type="NCBI Taxonomy" id="210430"/>
    <lineage>
        <taxon>Eukaryota</taxon>
        <taxon>Fungi</taxon>
        <taxon>Dikarya</taxon>
        <taxon>Ascomycota</taxon>
        <taxon>Pezizomycotina</taxon>
        <taxon>Dothideomycetes</taxon>
        <taxon>Pleosporomycetidae</taxon>
        <taxon>Pleosporales</taxon>
        <taxon>Pleosporineae</taxon>
        <taxon>Phaeosphaeriaceae</taxon>
        <taxon>Setomelanomma</taxon>
    </lineage>
</organism>
<dbReference type="OrthoDB" id="4348902at2759"/>
<feature type="non-terminal residue" evidence="2">
    <location>
        <position position="365"/>
    </location>
</feature>
<feature type="compositionally biased region" description="Polar residues" evidence="1">
    <location>
        <begin position="7"/>
        <end position="19"/>
    </location>
</feature>
<keyword evidence="3" id="KW-1185">Reference proteome</keyword>
<sequence>MARDDTGQCTTSAASSTGSVRREQRRPNVVSLQGSNDCERFAAAYVQSSRSRMKSEECDEVLRKFAGNLAACTSNVTLDDLRRYTTSRTRLDLEQAAAVVSSAFVTEGRLNNANQLVQEVGQLLRSSCMWIDPSQQLPESHVVFVRPINLARKVQSSQRRCLRIPEWMFEEAGIAPPEHFRAFFANRDRTQHPNAPRKDDSIIVSRQHFRVEQRHISHYYRYWEPTVNFRKRVKILEDEVIFGRWWLHERVLSVNDVGVLSNCFFILQRRLQRKAVGFRYCGFFAKGEGAKYYQNNLSMKSTFENRLLEIAEANEEGVIVAMGSDDTMKRIDKACLLMKRYVDVYGGGVKESLTFKRGVSGGSGR</sequence>
<evidence type="ECO:0000313" key="2">
    <source>
        <dbReference type="EMBL" id="KAF2023006.1"/>
    </source>
</evidence>
<protein>
    <submittedName>
        <fullName evidence="2">Uncharacterized protein</fullName>
    </submittedName>
</protein>
<evidence type="ECO:0000313" key="3">
    <source>
        <dbReference type="Proteomes" id="UP000799777"/>
    </source>
</evidence>
<accession>A0A9P4GWA3</accession>
<dbReference type="AlphaFoldDB" id="A0A9P4GWA3"/>
<proteinExistence type="predicted"/>
<name>A0A9P4GWA3_9PLEO</name>
<dbReference type="Proteomes" id="UP000799777">
    <property type="component" value="Unassembled WGS sequence"/>
</dbReference>
<feature type="region of interest" description="Disordered" evidence="1">
    <location>
        <begin position="1"/>
        <end position="29"/>
    </location>
</feature>